<organism evidence="1 4">
    <name type="scientific">Aphanomyces astaci</name>
    <name type="common">Crayfish plague agent</name>
    <dbReference type="NCBI Taxonomy" id="112090"/>
    <lineage>
        <taxon>Eukaryota</taxon>
        <taxon>Sar</taxon>
        <taxon>Stramenopiles</taxon>
        <taxon>Oomycota</taxon>
        <taxon>Saprolegniomycetes</taxon>
        <taxon>Saprolegniales</taxon>
        <taxon>Verrucalvaceae</taxon>
        <taxon>Aphanomyces</taxon>
    </lineage>
</organism>
<name>A0A397E629_APHAT</name>
<dbReference type="EMBL" id="QUTE01013088">
    <property type="protein sequence ID" value="RHZ05396.1"/>
    <property type="molecule type" value="Genomic_DNA"/>
</dbReference>
<dbReference type="Proteomes" id="UP000266643">
    <property type="component" value="Unassembled WGS sequence"/>
</dbReference>
<dbReference type="Proteomes" id="UP000266196">
    <property type="component" value="Unassembled WGS sequence"/>
</dbReference>
<comment type="caution">
    <text evidence="1">The sequence shown here is derived from an EMBL/GenBank/DDBJ whole genome shotgun (WGS) entry which is preliminary data.</text>
</comment>
<evidence type="ECO:0000313" key="2">
    <source>
        <dbReference type="EMBL" id="RHZ05396.1"/>
    </source>
</evidence>
<sequence length="115" mass="12917">FGSYEKDGVHVQQLLSLTTIIHEPDDDHSAKTHYTAIKSFLALYKKAIKQCVFFVGDNCGVNKLAELMFVSLIGCASHRLNLAVKAYTQQHVDELAKIQQLMIKLRTLNQASKLL</sequence>
<dbReference type="EMBL" id="QUTD01002301">
    <property type="protein sequence ID" value="RHY76286.1"/>
    <property type="molecule type" value="Genomic_DNA"/>
</dbReference>
<accession>A0A397E629</accession>
<feature type="non-terminal residue" evidence="1">
    <location>
        <position position="1"/>
    </location>
</feature>
<protein>
    <submittedName>
        <fullName evidence="1">Uncharacterized protein</fullName>
    </submittedName>
</protein>
<proteinExistence type="predicted"/>
<dbReference type="PANTHER" id="PTHR40866">
    <property type="entry name" value="BED-TYPE DOMAIN-CONTAINING PROTEIN"/>
    <property type="match status" value="1"/>
</dbReference>
<dbReference type="PANTHER" id="PTHR40866:SF1">
    <property type="entry name" value="BED-TYPE DOMAIN-CONTAINING PROTEIN"/>
    <property type="match status" value="1"/>
</dbReference>
<reference evidence="3 4" key="1">
    <citation type="submission" date="2018-08" db="EMBL/GenBank/DDBJ databases">
        <title>Aphanomyces genome sequencing and annotation.</title>
        <authorList>
            <person name="Minardi D."/>
            <person name="Oidtmann B."/>
            <person name="Van Der Giezen M."/>
            <person name="Studholme D.J."/>
        </authorList>
    </citation>
    <scope>NUCLEOTIDE SEQUENCE [LARGE SCALE GENOMIC DNA]</scope>
    <source>
        <strain evidence="2 3">197901</strain>
        <strain evidence="1 4">D2</strain>
    </source>
</reference>
<dbReference type="AlphaFoldDB" id="A0A397E629"/>
<evidence type="ECO:0000313" key="4">
    <source>
        <dbReference type="Proteomes" id="UP000266643"/>
    </source>
</evidence>
<evidence type="ECO:0000313" key="1">
    <source>
        <dbReference type="EMBL" id="RHY76286.1"/>
    </source>
</evidence>
<gene>
    <name evidence="1" type="ORF">DYB30_010806</name>
    <name evidence="2" type="ORF">DYB31_002650</name>
</gene>
<dbReference type="VEuPathDB" id="FungiDB:H257_19348"/>
<evidence type="ECO:0000313" key="3">
    <source>
        <dbReference type="Proteomes" id="UP000266196"/>
    </source>
</evidence>